<dbReference type="PANTHER" id="PTHR48071">
    <property type="entry name" value="SRCR DOMAIN-CONTAINING PROTEIN"/>
    <property type="match status" value="1"/>
</dbReference>
<evidence type="ECO:0000313" key="4">
    <source>
        <dbReference type="Ensembl" id="ENSLLEP00000046755.1"/>
    </source>
</evidence>
<evidence type="ECO:0000256" key="1">
    <source>
        <dbReference type="ARBA" id="ARBA00023157"/>
    </source>
</evidence>
<feature type="disulfide bond" evidence="2">
    <location>
        <begin position="255"/>
        <end position="319"/>
    </location>
</feature>
<evidence type="ECO:0000313" key="5">
    <source>
        <dbReference type="Proteomes" id="UP000694569"/>
    </source>
</evidence>
<dbReference type="Pfam" id="PF00530">
    <property type="entry name" value="SRCR"/>
    <property type="match status" value="3"/>
</dbReference>
<reference evidence="4" key="2">
    <citation type="submission" date="2025-09" db="UniProtKB">
        <authorList>
            <consortium name="Ensembl"/>
        </authorList>
    </citation>
    <scope>IDENTIFICATION</scope>
</reference>
<accession>A0A8C5R2Y6</accession>
<feature type="disulfide bond" evidence="2">
    <location>
        <begin position="193"/>
        <end position="203"/>
    </location>
</feature>
<dbReference type="Gene3D" id="3.10.250.10">
    <property type="entry name" value="SRCR-like domain"/>
    <property type="match status" value="3"/>
</dbReference>
<keyword evidence="1 2" id="KW-1015">Disulfide bond</keyword>
<dbReference type="PRINTS" id="PR00258">
    <property type="entry name" value="SPERACTRCPTR"/>
</dbReference>
<keyword evidence="5" id="KW-1185">Reference proteome</keyword>
<dbReference type="InterPro" id="IPR001190">
    <property type="entry name" value="SRCR"/>
</dbReference>
<dbReference type="Proteomes" id="UP000694569">
    <property type="component" value="Unplaced"/>
</dbReference>
<dbReference type="SMART" id="SM00202">
    <property type="entry name" value="SR"/>
    <property type="match status" value="3"/>
</dbReference>
<evidence type="ECO:0000256" key="2">
    <source>
        <dbReference type="PROSITE-ProRule" id="PRU00196"/>
    </source>
</evidence>
<dbReference type="GO" id="GO:0004252">
    <property type="term" value="F:serine-type endopeptidase activity"/>
    <property type="evidence" value="ECO:0007669"/>
    <property type="project" value="TreeGrafter"/>
</dbReference>
<reference evidence="4" key="1">
    <citation type="submission" date="2025-08" db="UniProtKB">
        <authorList>
            <consortium name="Ensembl"/>
        </authorList>
    </citation>
    <scope>IDENTIFICATION</scope>
</reference>
<name>A0A8C5R2Y6_9ANUR</name>
<dbReference type="PROSITE" id="PS00420">
    <property type="entry name" value="SRCR_1"/>
    <property type="match status" value="2"/>
</dbReference>
<protein>
    <recommendedName>
        <fullName evidence="3">SRCR domain-containing protein</fullName>
    </recommendedName>
</protein>
<proteinExistence type="predicted"/>
<dbReference type="GeneTree" id="ENSGT00950000183145"/>
<dbReference type="GO" id="GO:0031638">
    <property type="term" value="P:zymogen activation"/>
    <property type="evidence" value="ECO:0007669"/>
    <property type="project" value="TreeGrafter"/>
</dbReference>
<feature type="disulfide bond" evidence="2">
    <location>
        <begin position="149"/>
        <end position="213"/>
    </location>
</feature>
<dbReference type="AlphaFoldDB" id="A0A8C5R2Y6"/>
<dbReference type="GO" id="GO:0005886">
    <property type="term" value="C:plasma membrane"/>
    <property type="evidence" value="ECO:0007669"/>
    <property type="project" value="TreeGrafter"/>
</dbReference>
<feature type="disulfide bond" evidence="2">
    <location>
        <begin position="162"/>
        <end position="223"/>
    </location>
</feature>
<dbReference type="PANTHER" id="PTHR48071:SF27">
    <property type="entry name" value="SCAVENGER RECEPTOR CYSTEINE-RICH TYPE 1 PROTEIN M130-LIKE"/>
    <property type="match status" value="1"/>
</dbReference>
<feature type="disulfide bond" evidence="2">
    <location>
        <begin position="70"/>
        <end position="80"/>
    </location>
</feature>
<feature type="domain" description="SRCR" evidence="3">
    <location>
        <begin position="230"/>
        <end position="330"/>
    </location>
</feature>
<feature type="disulfide bond" evidence="2">
    <location>
        <begin position="299"/>
        <end position="309"/>
    </location>
</feature>
<dbReference type="OrthoDB" id="536948at2759"/>
<organism evidence="4 5">
    <name type="scientific">Leptobrachium leishanense</name>
    <name type="common">Leishan spiny toad</name>
    <dbReference type="NCBI Taxonomy" id="445787"/>
    <lineage>
        <taxon>Eukaryota</taxon>
        <taxon>Metazoa</taxon>
        <taxon>Chordata</taxon>
        <taxon>Craniata</taxon>
        <taxon>Vertebrata</taxon>
        <taxon>Euteleostomi</taxon>
        <taxon>Amphibia</taxon>
        <taxon>Batrachia</taxon>
        <taxon>Anura</taxon>
        <taxon>Pelobatoidea</taxon>
        <taxon>Megophryidae</taxon>
        <taxon>Leptobrachium</taxon>
    </lineage>
</organism>
<sequence length="365" mass="40216">MVLRLAGGEHACAGRVEIYYEGEWGAVCDDGWSRVNTDVVCRQAGCGFTVLSLVSYGPGNGTVLLDDVSCNGNERALWQCMHRGWYIHDCGPLEHVGVKCTEINVPVMPLFCCYLIHSVSPLELRLSDGWHQCAGRVELSLNNTWGTVCDDMWDLNDAQVVCRQLDCGTAVSSHVRAHFGQGEGKIFLDDVQCVGNEFFLGECTHRGLDSHNCEHGEDAGVICSEIALNLRLVNGTNRCEGRLEVSYMGIWGTVCDDSWDMRAATVVCNQLGCGMALSAFGLARFGQGTGRILLDDVTCKGTETALWQCIHRAWGTHNCDHTEDLFMLTLYHSLTTCCFDIFRMSTFVDVLGSSHRRYAANSSNL</sequence>
<dbReference type="SUPFAM" id="SSF56487">
    <property type="entry name" value="SRCR-like"/>
    <property type="match status" value="3"/>
</dbReference>
<dbReference type="InterPro" id="IPR036772">
    <property type="entry name" value="SRCR-like_dom_sf"/>
</dbReference>
<dbReference type="Ensembl" id="ENSLLET00000048601.1">
    <property type="protein sequence ID" value="ENSLLEP00000046755.1"/>
    <property type="gene ID" value="ENSLLEG00000029588.1"/>
</dbReference>
<feature type="domain" description="SRCR" evidence="3">
    <location>
        <begin position="3"/>
        <end position="101"/>
    </location>
</feature>
<evidence type="ECO:0000259" key="3">
    <source>
        <dbReference type="PROSITE" id="PS50287"/>
    </source>
</evidence>
<comment type="caution">
    <text evidence="2">Lacks conserved residue(s) required for the propagation of feature annotation.</text>
</comment>
<dbReference type="PROSITE" id="PS50287">
    <property type="entry name" value="SRCR_2"/>
    <property type="match status" value="3"/>
</dbReference>
<feature type="domain" description="SRCR" evidence="3">
    <location>
        <begin position="124"/>
        <end position="224"/>
    </location>
</feature>